<dbReference type="Pfam" id="PF13365">
    <property type="entry name" value="Trypsin_2"/>
    <property type="match status" value="1"/>
</dbReference>
<keyword evidence="4" id="KW-1133">Transmembrane helix</keyword>
<dbReference type="InterPro" id="IPR009003">
    <property type="entry name" value="Peptidase_S1_PA"/>
</dbReference>
<keyword evidence="4" id="KW-0812">Transmembrane</keyword>
<feature type="region of interest" description="Disordered" evidence="3">
    <location>
        <begin position="1"/>
        <end position="29"/>
    </location>
</feature>
<protein>
    <submittedName>
        <fullName evidence="6">Putative serine protease PepD</fullName>
    </submittedName>
</protein>
<dbReference type="PANTHER" id="PTHR43343">
    <property type="entry name" value="PEPTIDASE S12"/>
    <property type="match status" value="1"/>
</dbReference>
<keyword evidence="4" id="KW-0472">Membrane</keyword>
<comment type="caution">
    <text evidence="6">The sequence shown here is derived from an EMBL/GenBank/DDBJ whole genome shotgun (WGS) entry which is preliminary data.</text>
</comment>
<dbReference type="GO" id="GO:0004252">
    <property type="term" value="F:serine-type endopeptidase activity"/>
    <property type="evidence" value="ECO:0007669"/>
    <property type="project" value="InterPro"/>
</dbReference>
<dbReference type="Gene3D" id="2.40.10.120">
    <property type="match status" value="1"/>
</dbReference>
<dbReference type="SUPFAM" id="SSF50156">
    <property type="entry name" value="PDZ domain-like"/>
    <property type="match status" value="1"/>
</dbReference>
<dbReference type="PROSITE" id="PS50106">
    <property type="entry name" value="PDZ"/>
    <property type="match status" value="1"/>
</dbReference>
<dbReference type="InterPro" id="IPR001478">
    <property type="entry name" value="PDZ"/>
</dbReference>
<sequence>MTIRDPRGNVPDDDPSGATSVFPTAVSGSGGGEGSFGFGGYRPGSAGDGNTRVYDFAGSEIVPPPPRGGMTGRQKIGVGLAMVAMAIGGGVTGALVATNAGGGTTPVAASSPAVSVPPATTGNGGNAAVTNFAAVARAVQPSVVSIEVRGVGGGSTGSGVILDAEGRILTNNHVIQGAGRGGRITVTFSDGRSAEASVVGTDPFTDLAVIRAEGVSNLTPATLGDSDRLEVGEPVLAIGSPLGLEGSVTAGIVSALNRTIPVGDDRPSFGRSGTRSTIAGAIQTDAAINPGNSGGALVNSSGQVIGINTAIITNGGDGNIGVGFAIPSNTAKQVADQLITTGRATHAYLGVSLADAAGTNGAVISTVENGSPADEAGLRQGDRIVRINDRDVADADAVVGMIRGFKPGDRVTITYVRDDQTQTATVTLAERTAD</sequence>
<evidence type="ECO:0000256" key="1">
    <source>
        <dbReference type="ARBA" id="ARBA00022670"/>
    </source>
</evidence>
<dbReference type="OrthoDB" id="9758917at2"/>
<dbReference type="AlphaFoldDB" id="A0A543IZ28"/>
<dbReference type="PRINTS" id="PR00834">
    <property type="entry name" value="PROTEASES2C"/>
</dbReference>
<dbReference type="Pfam" id="PF13180">
    <property type="entry name" value="PDZ_2"/>
    <property type="match status" value="1"/>
</dbReference>
<dbReference type="Gene3D" id="2.30.42.10">
    <property type="match status" value="1"/>
</dbReference>
<keyword evidence="7" id="KW-1185">Reference proteome</keyword>
<dbReference type="InterPro" id="IPR051201">
    <property type="entry name" value="Chloro_Bact_Ser_Proteases"/>
</dbReference>
<evidence type="ECO:0000256" key="2">
    <source>
        <dbReference type="ARBA" id="ARBA00022801"/>
    </source>
</evidence>
<evidence type="ECO:0000313" key="6">
    <source>
        <dbReference type="EMBL" id="TQM75829.1"/>
    </source>
</evidence>
<keyword evidence="1 6" id="KW-0645">Protease</keyword>
<evidence type="ECO:0000313" key="7">
    <source>
        <dbReference type="Proteomes" id="UP000319213"/>
    </source>
</evidence>
<accession>A0A543IZ28</accession>
<reference evidence="6 7" key="1">
    <citation type="submission" date="2019-06" db="EMBL/GenBank/DDBJ databases">
        <title>Sequencing the genomes of 1000 actinobacteria strains.</title>
        <authorList>
            <person name="Klenk H.-P."/>
        </authorList>
    </citation>
    <scope>NUCLEOTIDE SEQUENCE [LARGE SCALE GENOMIC DNA]</scope>
    <source>
        <strain evidence="6 7">DSM 43186</strain>
    </source>
</reference>
<feature type="transmembrane region" description="Helical" evidence="4">
    <location>
        <begin position="76"/>
        <end position="97"/>
    </location>
</feature>
<dbReference type="SUPFAM" id="SSF50494">
    <property type="entry name" value="Trypsin-like serine proteases"/>
    <property type="match status" value="1"/>
</dbReference>
<dbReference type="GO" id="GO:0006508">
    <property type="term" value="P:proteolysis"/>
    <property type="evidence" value="ECO:0007669"/>
    <property type="project" value="UniProtKB-KW"/>
</dbReference>
<dbReference type="EMBL" id="VFPQ01000001">
    <property type="protein sequence ID" value="TQM75829.1"/>
    <property type="molecule type" value="Genomic_DNA"/>
</dbReference>
<name>A0A543IZ28_9ACTN</name>
<keyword evidence="2" id="KW-0378">Hydrolase</keyword>
<dbReference type="Proteomes" id="UP000319213">
    <property type="component" value="Unassembled WGS sequence"/>
</dbReference>
<evidence type="ECO:0000259" key="5">
    <source>
        <dbReference type="PROSITE" id="PS50106"/>
    </source>
</evidence>
<gene>
    <name evidence="6" type="ORF">FHX40_2550</name>
</gene>
<evidence type="ECO:0000256" key="3">
    <source>
        <dbReference type="SAM" id="MobiDB-lite"/>
    </source>
</evidence>
<evidence type="ECO:0000256" key="4">
    <source>
        <dbReference type="SAM" id="Phobius"/>
    </source>
</evidence>
<feature type="domain" description="PDZ" evidence="5">
    <location>
        <begin position="338"/>
        <end position="398"/>
    </location>
</feature>
<proteinExistence type="predicted"/>
<dbReference type="InterPro" id="IPR001940">
    <property type="entry name" value="Peptidase_S1C"/>
</dbReference>
<dbReference type="RefSeq" id="WP_142259783.1">
    <property type="nucleotide sequence ID" value="NZ_BMPV01000001.1"/>
</dbReference>
<dbReference type="InterPro" id="IPR036034">
    <property type="entry name" value="PDZ_sf"/>
</dbReference>
<dbReference type="PANTHER" id="PTHR43343:SF3">
    <property type="entry name" value="PROTEASE DO-LIKE 8, CHLOROPLASTIC"/>
    <property type="match status" value="1"/>
</dbReference>
<dbReference type="SMART" id="SM00228">
    <property type="entry name" value="PDZ"/>
    <property type="match status" value="1"/>
</dbReference>
<organism evidence="6 7">
    <name type="scientific">Thermopolyspora flexuosa</name>
    <dbReference type="NCBI Taxonomy" id="103836"/>
    <lineage>
        <taxon>Bacteria</taxon>
        <taxon>Bacillati</taxon>
        <taxon>Actinomycetota</taxon>
        <taxon>Actinomycetes</taxon>
        <taxon>Streptosporangiales</taxon>
        <taxon>Streptosporangiaceae</taxon>
        <taxon>Thermopolyspora</taxon>
    </lineage>
</organism>